<feature type="compositionally biased region" description="Basic and acidic residues" evidence="1">
    <location>
        <begin position="292"/>
        <end position="303"/>
    </location>
</feature>
<name>A0A0P1AP16_PLAHL</name>
<sequence length="326" mass="36357">MDDWSRYLTVFLPTDKSGKTVNKYMQRYVVLTERQAGCGITQIVRREHEPAESAKFLVQRVLTDKGGEFVNKDMMAFYADRGIEHIKVGPKSSHRNAVERALQSLNDSRSRRCTSPNLLVRFGGAETLERSKSDDNAIIGYLIGFEMDTVGARVYISSENTVKFAAEVRVIEDVTYGDRHHVDPTDQDDGEWLRFATEEVGEQDDTTSISKTIVSATVAYEASMADEDRSADVDEEDEDEYHDSQNVGVNHQDMSDQADDGHDDDESVLSNFGSEGDPADEGSVADATEFGEESKRSDRRAGIDSRAGPGSQRSYGKRLEQGLTRR</sequence>
<evidence type="ECO:0000313" key="4">
    <source>
        <dbReference type="Proteomes" id="UP000054928"/>
    </source>
</evidence>
<feature type="compositionally biased region" description="Acidic residues" evidence="1">
    <location>
        <begin position="256"/>
        <end position="267"/>
    </location>
</feature>
<dbReference type="InterPro" id="IPR001584">
    <property type="entry name" value="Integrase_cat-core"/>
</dbReference>
<feature type="domain" description="Integrase catalytic" evidence="2">
    <location>
        <begin position="1"/>
        <end position="107"/>
    </location>
</feature>
<proteinExistence type="predicted"/>
<dbReference type="AlphaFoldDB" id="A0A0P1AP16"/>
<protein>
    <submittedName>
        <fullName evidence="3">Ribonuclease H-like domain</fullName>
    </submittedName>
</protein>
<dbReference type="GO" id="GO:0015074">
    <property type="term" value="P:DNA integration"/>
    <property type="evidence" value="ECO:0007669"/>
    <property type="project" value="InterPro"/>
</dbReference>
<dbReference type="Gene3D" id="3.30.420.10">
    <property type="entry name" value="Ribonuclease H-like superfamily/Ribonuclease H"/>
    <property type="match status" value="1"/>
</dbReference>
<dbReference type="GO" id="GO:0003676">
    <property type="term" value="F:nucleic acid binding"/>
    <property type="evidence" value="ECO:0007669"/>
    <property type="project" value="InterPro"/>
</dbReference>
<dbReference type="SUPFAM" id="SSF53098">
    <property type="entry name" value="Ribonuclease H-like"/>
    <property type="match status" value="1"/>
</dbReference>
<organism evidence="3 4">
    <name type="scientific">Plasmopara halstedii</name>
    <name type="common">Downy mildew of sunflower</name>
    <dbReference type="NCBI Taxonomy" id="4781"/>
    <lineage>
        <taxon>Eukaryota</taxon>
        <taxon>Sar</taxon>
        <taxon>Stramenopiles</taxon>
        <taxon>Oomycota</taxon>
        <taxon>Peronosporomycetes</taxon>
        <taxon>Peronosporales</taxon>
        <taxon>Peronosporaceae</taxon>
        <taxon>Plasmopara</taxon>
    </lineage>
</organism>
<dbReference type="RefSeq" id="XP_024579377.1">
    <property type="nucleotide sequence ID" value="XM_024728952.1"/>
</dbReference>
<evidence type="ECO:0000256" key="1">
    <source>
        <dbReference type="SAM" id="MobiDB-lite"/>
    </source>
</evidence>
<accession>A0A0P1AP16</accession>
<keyword evidence="4" id="KW-1185">Reference proteome</keyword>
<evidence type="ECO:0000313" key="3">
    <source>
        <dbReference type="EMBL" id="CEG43008.1"/>
    </source>
</evidence>
<dbReference type="Proteomes" id="UP000054928">
    <property type="component" value="Unassembled WGS sequence"/>
</dbReference>
<reference evidence="4" key="1">
    <citation type="submission" date="2014-09" db="EMBL/GenBank/DDBJ databases">
        <authorList>
            <person name="Sharma Rahul"/>
            <person name="Thines Marco"/>
        </authorList>
    </citation>
    <scope>NUCLEOTIDE SEQUENCE [LARGE SCALE GENOMIC DNA]</scope>
</reference>
<evidence type="ECO:0000259" key="2">
    <source>
        <dbReference type="PROSITE" id="PS50994"/>
    </source>
</evidence>
<feature type="region of interest" description="Disordered" evidence="1">
    <location>
        <begin position="223"/>
        <end position="326"/>
    </location>
</feature>
<dbReference type="GeneID" id="36408289"/>
<dbReference type="InterPro" id="IPR012337">
    <property type="entry name" value="RNaseH-like_sf"/>
</dbReference>
<dbReference type="EMBL" id="CCYD01000653">
    <property type="protein sequence ID" value="CEG43008.1"/>
    <property type="molecule type" value="Genomic_DNA"/>
</dbReference>
<dbReference type="OrthoDB" id="91962at2759"/>
<dbReference type="InterPro" id="IPR036397">
    <property type="entry name" value="RNaseH_sf"/>
</dbReference>
<dbReference type="PROSITE" id="PS50994">
    <property type="entry name" value="INTEGRASE"/>
    <property type="match status" value="1"/>
</dbReference>